<dbReference type="Gene3D" id="3.50.50.60">
    <property type="entry name" value="FAD/NAD(P)-binding domain"/>
    <property type="match status" value="1"/>
</dbReference>
<reference evidence="3 4" key="1">
    <citation type="submission" date="2023-08" db="EMBL/GenBank/DDBJ databases">
        <title>Functional and genomic diversity of the sorghum phyllosphere microbiome.</title>
        <authorList>
            <person name="Shade A."/>
        </authorList>
    </citation>
    <scope>NUCLEOTIDE SEQUENCE [LARGE SCALE GENOMIC DNA]</scope>
    <source>
        <strain evidence="3 4">SORGH_AS_0335</strain>
    </source>
</reference>
<evidence type="ECO:0000259" key="2">
    <source>
        <dbReference type="Pfam" id="PF01266"/>
    </source>
</evidence>
<evidence type="ECO:0000256" key="1">
    <source>
        <dbReference type="ARBA" id="ARBA00023002"/>
    </source>
</evidence>
<protein>
    <submittedName>
        <fullName evidence="3">Glycine/D-amino acid oxidase-like deaminating enzyme</fullName>
    </submittedName>
</protein>
<dbReference type="Proteomes" id="UP001267710">
    <property type="component" value="Unassembled WGS sequence"/>
</dbReference>
<dbReference type="InterPro" id="IPR036188">
    <property type="entry name" value="FAD/NAD-bd_sf"/>
</dbReference>
<keyword evidence="4" id="KW-1185">Reference proteome</keyword>
<accession>A0ABU1IFL4</accession>
<dbReference type="SUPFAM" id="SSF51905">
    <property type="entry name" value="FAD/NAD(P)-binding domain"/>
    <property type="match status" value="1"/>
</dbReference>
<organism evidence="3 4">
    <name type="scientific">Paracidovorax wautersii</name>
    <dbReference type="NCBI Taxonomy" id="1177982"/>
    <lineage>
        <taxon>Bacteria</taxon>
        <taxon>Pseudomonadati</taxon>
        <taxon>Pseudomonadota</taxon>
        <taxon>Betaproteobacteria</taxon>
        <taxon>Burkholderiales</taxon>
        <taxon>Comamonadaceae</taxon>
        <taxon>Paracidovorax</taxon>
    </lineage>
</organism>
<name>A0ABU1IFL4_9BURK</name>
<evidence type="ECO:0000313" key="3">
    <source>
        <dbReference type="EMBL" id="MDR6216011.1"/>
    </source>
</evidence>
<evidence type="ECO:0000313" key="4">
    <source>
        <dbReference type="Proteomes" id="UP001267710"/>
    </source>
</evidence>
<sequence length="59" mass="5915">MLPDGAPVVGASGLPGLWINTGHGAAGWAQACGSARAVADLVAGRSPEIDLQALGMRRF</sequence>
<comment type="caution">
    <text evidence="3">The sequence shown here is derived from an EMBL/GenBank/DDBJ whole genome shotgun (WGS) entry which is preliminary data.</text>
</comment>
<dbReference type="Pfam" id="PF01266">
    <property type="entry name" value="DAO"/>
    <property type="match status" value="1"/>
</dbReference>
<proteinExistence type="predicted"/>
<feature type="domain" description="FAD dependent oxidoreductase" evidence="2">
    <location>
        <begin position="3"/>
        <end position="41"/>
    </location>
</feature>
<dbReference type="InterPro" id="IPR006076">
    <property type="entry name" value="FAD-dep_OxRdtase"/>
</dbReference>
<dbReference type="EMBL" id="JAVIZX010000001">
    <property type="protein sequence ID" value="MDR6216011.1"/>
    <property type="molecule type" value="Genomic_DNA"/>
</dbReference>
<gene>
    <name evidence="3" type="ORF">QE399_003700</name>
</gene>
<keyword evidence="1" id="KW-0560">Oxidoreductase</keyword>